<organism evidence="1 2">
    <name type="scientific">Nephila pilipes</name>
    <name type="common">Giant wood spider</name>
    <name type="synonym">Nephila maculata</name>
    <dbReference type="NCBI Taxonomy" id="299642"/>
    <lineage>
        <taxon>Eukaryota</taxon>
        <taxon>Metazoa</taxon>
        <taxon>Ecdysozoa</taxon>
        <taxon>Arthropoda</taxon>
        <taxon>Chelicerata</taxon>
        <taxon>Arachnida</taxon>
        <taxon>Araneae</taxon>
        <taxon>Araneomorphae</taxon>
        <taxon>Entelegynae</taxon>
        <taxon>Araneoidea</taxon>
        <taxon>Nephilidae</taxon>
        <taxon>Nephila</taxon>
    </lineage>
</organism>
<accession>A0A8X6QBK6</accession>
<sequence length="102" mass="11459">MGLPVFQMERVWHPQTVLLALRCFERTRPPVPGSMDGVCSNADRLRVRERVASFRLSSGWPVADLPANDGVDKNYRVRTCLPRGLFVETGVAEHQPSVVQMP</sequence>
<gene>
    <name evidence="1" type="ORF">NPIL_206481</name>
</gene>
<dbReference type="AlphaFoldDB" id="A0A8X6QBK6"/>
<keyword evidence="2" id="KW-1185">Reference proteome</keyword>
<evidence type="ECO:0000313" key="1">
    <source>
        <dbReference type="EMBL" id="GFU16679.1"/>
    </source>
</evidence>
<dbReference type="Proteomes" id="UP000887013">
    <property type="component" value="Unassembled WGS sequence"/>
</dbReference>
<comment type="caution">
    <text evidence="1">The sequence shown here is derived from an EMBL/GenBank/DDBJ whole genome shotgun (WGS) entry which is preliminary data.</text>
</comment>
<dbReference type="EMBL" id="BMAW01030489">
    <property type="protein sequence ID" value="GFU16679.1"/>
    <property type="molecule type" value="Genomic_DNA"/>
</dbReference>
<protein>
    <submittedName>
        <fullName evidence="1">Uncharacterized protein</fullName>
    </submittedName>
</protein>
<name>A0A8X6QBK6_NEPPI</name>
<reference evidence="1" key="1">
    <citation type="submission" date="2020-08" db="EMBL/GenBank/DDBJ databases">
        <title>Multicomponent nature underlies the extraordinary mechanical properties of spider dragline silk.</title>
        <authorList>
            <person name="Kono N."/>
            <person name="Nakamura H."/>
            <person name="Mori M."/>
            <person name="Yoshida Y."/>
            <person name="Ohtoshi R."/>
            <person name="Malay A.D."/>
            <person name="Moran D.A.P."/>
            <person name="Tomita M."/>
            <person name="Numata K."/>
            <person name="Arakawa K."/>
        </authorList>
    </citation>
    <scope>NUCLEOTIDE SEQUENCE</scope>
</reference>
<evidence type="ECO:0000313" key="2">
    <source>
        <dbReference type="Proteomes" id="UP000887013"/>
    </source>
</evidence>
<proteinExistence type="predicted"/>